<sequence>MTDRALILQLYSSLWNNRSFETIEHMKSSIVSELSDENTHPRLRRSPETKLQITIQMIRQSDLNSGHQEILINYVKDLFEQNFNK</sequence>
<dbReference type="Proteomes" id="UP001292084">
    <property type="component" value="Unassembled WGS sequence"/>
</dbReference>
<comment type="caution">
    <text evidence="1">The sequence shown here is derived from an EMBL/GenBank/DDBJ whole genome shotgun (WGS) entry which is preliminary data.</text>
</comment>
<accession>A0ABU5KKZ5</accession>
<gene>
    <name evidence="1" type="ORF">UFB30_06825</name>
</gene>
<keyword evidence="2" id="KW-1185">Reference proteome</keyword>
<dbReference type="EMBL" id="JAXQNN010000002">
    <property type="protein sequence ID" value="MDZ5711935.1"/>
    <property type="molecule type" value="Genomic_DNA"/>
</dbReference>
<protein>
    <submittedName>
        <fullName evidence="1">Uncharacterized protein</fullName>
    </submittedName>
</protein>
<dbReference type="RefSeq" id="WP_322420933.1">
    <property type="nucleotide sequence ID" value="NZ_JAXQNN010000002.1"/>
</dbReference>
<proteinExistence type="predicted"/>
<name>A0ABU5KKZ5_9BACL</name>
<reference evidence="1 2" key="1">
    <citation type="submission" date="2023-12" db="EMBL/GenBank/DDBJ databases">
        <title>Jeotgalibacillus haloalkaliphilus sp. nov., a novel salt-tolerant bacteria, isolated from the estuary of the Fenhe River into the Yellow River.</title>
        <authorList>
            <person name="Li Y."/>
        </authorList>
    </citation>
    <scope>NUCLEOTIDE SEQUENCE [LARGE SCALE GENOMIC DNA]</scope>
    <source>
        <strain evidence="1 2">HH7-29</strain>
    </source>
</reference>
<evidence type="ECO:0000313" key="1">
    <source>
        <dbReference type="EMBL" id="MDZ5711935.1"/>
    </source>
</evidence>
<evidence type="ECO:0000313" key="2">
    <source>
        <dbReference type="Proteomes" id="UP001292084"/>
    </source>
</evidence>
<organism evidence="1 2">
    <name type="scientific">Jeotgalibacillus haloalkalitolerans</name>
    <dbReference type="NCBI Taxonomy" id="3104292"/>
    <lineage>
        <taxon>Bacteria</taxon>
        <taxon>Bacillati</taxon>
        <taxon>Bacillota</taxon>
        <taxon>Bacilli</taxon>
        <taxon>Bacillales</taxon>
        <taxon>Caryophanaceae</taxon>
        <taxon>Jeotgalibacillus</taxon>
    </lineage>
</organism>